<comment type="subcellular location">
    <subcellularLocation>
        <location evidence="1">Membrane</location>
        <topology evidence="1">Multi-pass membrane protein</topology>
    </subcellularLocation>
</comment>
<feature type="domain" description="EamA" evidence="6">
    <location>
        <begin position="13"/>
        <end position="138"/>
    </location>
</feature>
<dbReference type="InterPro" id="IPR000620">
    <property type="entry name" value="EamA_dom"/>
</dbReference>
<protein>
    <submittedName>
        <fullName evidence="7">Unannotated protein</fullName>
    </submittedName>
</protein>
<dbReference type="GO" id="GO:0016020">
    <property type="term" value="C:membrane"/>
    <property type="evidence" value="ECO:0007669"/>
    <property type="project" value="UniProtKB-SubCell"/>
</dbReference>
<feature type="transmembrane region" description="Helical" evidence="5">
    <location>
        <begin position="152"/>
        <end position="169"/>
    </location>
</feature>
<dbReference type="InterPro" id="IPR037185">
    <property type="entry name" value="EmrE-like"/>
</dbReference>
<dbReference type="PANTHER" id="PTHR32322:SF2">
    <property type="entry name" value="EAMA DOMAIN-CONTAINING PROTEIN"/>
    <property type="match status" value="1"/>
</dbReference>
<dbReference type="PANTHER" id="PTHR32322">
    <property type="entry name" value="INNER MEMBRANE TRANSPORTER"/>
    <property type="match status" value="1"/>
</dbReference>
<dbReference type="EMBL" id="CAFBOY010000043">
    <property type="protein sequence ID" value="CAB4996096.1"/>
    <property type="molecule type" value="Genomic_DNA"/>
</dbReference>
<evidence type="ECO:0000313" key="9">
    <source>
        <dbReference type="EMBL" id="CAB4996096.1"/>
    </source>
</evidence>
<name>A0A6J6H6E5_9ZZZZ</name>
<accession>A0A6J6H6E5</accession>
<evidence type="ECO:0000256" key="4">
    <source>
        <dbReference type="ARBA" id="ARBA00023136"/>
    </source>
</evidence>
<keyword evidence="4 5" id="KW-0472">Membrane</keyword>
<dbReference type="Pfam" id="PF00892">
    <property type="entry name" value="EamA"/>
    <property type="match status" value="2"/>
</dbReference>
<evidence type="ECO:0000256" key="1">
    <source>
        <dbReference type="ARBA" id="ARBA00004141"/>
    </source>
</evidence>
<keyword evidence="3 5" id="KW-1133">Transmembrane helix</keyword>
<feature type="domain" description="EamA" evidence="6">
    <location>
        <begin position="153"/>
        <end position="285"/>
    </location>
</feature>
<dbReference type="AlphaFoldDB" id="A0A6J6H6E5"/>
<evidence type="ECO:0000256" key="3">
    <source>
        <dbReference type="ARBA" id="ARBA00022989"/>
    </source>
</evidence>
<feature type="transmembrane region" description="Helical" evidence="5">
    <location>
        <begin position="33"/>
        <end position="55"/>
    </location>
</feature>
<organism evidence="7">
    <name type="scientific">freshwater metagenome</name>
    <dbReference type="NCBI Taxonomy" id="449393"/>
    <lineage>
        <taxon>unclassified sequences</taxon>
        <taxon>metagenomes</taxon>
        <taxon>ecological metagenomes</taxon>
    </lineage>
</organism>
<feature type="transmembrane region" description="Helical" evidence="5">
    <location>
        <begin position="181"/>
        <end position="200"/>
    </location>
</feature>
<evidence type="ECO:0000313" key="8">
    <source>
        <dbReference type="EMBL" id="CAB4721069.1"/>
    </source>
</evidence>
<feature type="transmembrane region" description="Helical" evidence="5">
    <location>
        <begin position="212"/>
        <end position="234"/>
    </location>
</feature>
<dbReference type="EMBL" id="CAEZYP010000001">
    <property type="protein sequence ID" value="CAB4721069.1"/>
    <property type="molecule type" value="Genomic_DNA"/>
</dbReference>
<reference evidence="7" key="1">
    <citation type="submission" date="2020-05" db="EMBL/GenBank/DDBJ databases">
        <authorList>
            <person name="Chiriac C."/>
            <person name="Salcher M."/>
            <person name="Ghai R."/>
            <person name="Kavagutti S V."/>
        </authorList>
    </citation>
    <scope>NUCLEOTIDE SEQUENCE</scope>
</reference>
<dbReference type="InterPro" id="IPR050638">
    <property type="entry name" value="AA-Vitamin_Transporters"/>
</dbReference>
<gene>
    <name evidence="7" type="ORF">UFOPK1856_00193</name>
    <name evidence="8" type="ORF">UFOPK2735_00009</name>
    <name evidence="9" type="ORF">UFOPK4022_00472</name>
</gene>
<feature type="transmembrane region" description="Helical" evidence="5">
    <location>
        <begin position="246"/>
        <end position="262"/>
    </location>
</feature>
<proteinExistence type="predicted"/>
<evidence type="ECO:0000256" key="2">
    <source>
        <dbReference type="ARBA" id="ARBA00022692"/>
    </source>
</evidence>
<sequence length="287" mass="30435">MKKVVGAAPWIFILIWSSGFVVAKYGFEDADSLFFLAIRLILAAAILFLLTAALGQPLTLSRSDLRASLAIGIALHGFYLAGVWYAIELGAPAGLSSVITSMQPIIVSLLAVRLLNEPLTRRQIAGLIFGLLGVFLVVLPKLSQADGFTSESLLFLFLALAGSTVATLLQKKIGHSIPLMIGTTYQFAIAGAGLLLISILRGRTHFELTHTSFWTMAWAVLVTSIAAVLLLLWLLNKGSAAKVSSLLYLVPPMAVLQAFILFGETVTALGVIGIVMTALGVALVIGS</sequence>
<feature type="transmembrane region" description="Helical" evidence="5">
    <location>
        <begin position="93"/>
        <end position="112"/>
    </location>
</feature>
<evidence type="ECO:0000313" key="7">
    <source>
        <dbReference type="EMBL" id="CAB4606824.1"/>
    </source>
</evidence>
<evidence type="ECO:0000259" key="6">
    <source>
        <dbReference type="Pfam" id="PF00892"/>
    </source>
</evidence>
<keyword evidence="2 5" id="KW-0812">Transmembrane</keyword>
<feature type="transmembrane region" description="Helical" evidence="5">
    <location>
        <begin position="268"/>
        <end position="286"/>
    </location>
</feature>
<dbReference type="EMBL" id="CAEZUV010000013">
    <property type="protein sequence ID" value="CAB4606824.1"/>
    <property type="molecule type" value="Genomic_DNA"/>
</dbReference>
<feature type="transmembrane region" description="Helical" evidence="5">
    <location>
        <begin position="67"/>
        <end position="87"/>
    </location>
</feature>
<feature type="transmembrane region" description="Helical" evidence="5">
    <location>
        <begin position="124"/>
        <end position="140"/>
    </location>
</feature>
<evidence type="ECO:0000256" key="5">
    <source>
        <dbReference type="SAM" id="Phobius"/>
    </source>
</evidence>
<dbReference type="SUPFAM" id="SSF103481">
    <property type="entry name" value="Multidrug resistance efflux transporter EmrE"/>
    <property type="match status" value="2"/>
</dbReference>